<dbReference type="InterPro" id="IPR036875">
    <property type="entry name" value="Znf_CCHC_sf"/>
</dbReference>
<dbReference type="Gramene" id="TraesNOR1B03G00323750.1">
    <property type="protein sequence ID" value="TraesNOR1B03G00323750.1.CDS1"/>
    <property type="gene ID" value="TraesNOR1B03G00323750"/>
</dbReference>
<dbReference type="Gramene" id="TraesCS2D03G1188500.1">
    <property type="protein sequence ID" value="TraesCS2D03G1188500.1.CDS1"/>
    <property type="gene ID" value="TraesCS2D03G1188500"/>
</dbReference>
<evidence type="ECO:0000256" key="1">
    <source>
        <dbReference type="PROSITE-ProRule" id="PRU00047"/>
    </source>
</evidence>
<evidence type="ECO:0000313" key="4">
    <source>
        <dbReference type="EnsemblPlants" id="TraesCS2D02G533300.1.cds1"/>
    </source>
</evidence>
<dbReference type="Gramene" id="TraesNOR3A03G01347030.1">
    <property type="protein sequence ID" value="TraesNOR3A03G01347030.1.CDS1"/>
    <property type="gene ID" value="TraesNOR3A03G01347030"/>
</dbReference>
<dbReference type="SMART" id="SM00343">
    <property type="entry name" value="ZnF_C2HC"/>
    <property type="match status" value="2"/>
</dbReference>
<evidence type="ECO:0000259" key="3">
    <source>
        <dbReference type="PROSITE" id="PS50158"/>
    </source>
</evidence>
<dbReference type="Gramene" id="TraesSTA5B03G02896530.1">
    <property type="protein sequence ID" value="TraesSTA5B03G02896530.1.CDS1"/>
    <property type="gene ID" value="TraesSTA5B03G02896530"/>
</dbReference>
<feature type="region of interest" description="Disordered" evidence="2">
    <location>
        <begin position="126"/>
        <end position="148"/>
    </location>
</feature>
<dbReference type="Gramene" id="TraesCS2D02G533300.1">
    <property type="protein sequence ID" value="TraesCS2D02G533300.1.cds1"/>
    <property type="gene ID" value="TraesCS2D02G533300"/>
</dbReference>
<dbReference type="GO" id="GO:0008270">
    <property type="term" value="F:zinc ion binding"/>
    <property type="evidence" value="ECO:0007669"/>
    <property type="project" value="UniProtKB-KW"/>
</dbReference>
<feature type="region of interest" description="Disordered" evidence="2">
    <location>
        <begin position="174"/>
        <end position="202"/>
    </location>
</feature>
<name>A0A3B6DMB3_WHEAT</name>
<dbReference type="Gramene" id="TraesNOR6A03G03434980.1">
    <property type="protein sequence ID" value="TraesNOR6A03G03434980.1.CDS1"/>
    <property type="gene ID" value="TraesNOR6A03G03434980"/>
</dbReference>
<organism evidence="4">
    <name type="scientific">Triticum aestivum</name>
    <name type="common">Wheat</name>
    <dbReference type="NCBI Taxonomy" id="4565"/>
    <lineage>
        <taxon>Eukaryota</taxon>
        <taxon>Viridiplantae</taxon>
        <taxon>Streptophyta</taxon>
        <taxon>Embryophyta</taxon>
        <taxon>Tracheophyta</taxon>
        <taxon>Spermatophyta</taxon>
        <taxon>Magnoliopsida</taxon>
        <taxon>Liliopsida</taxon>
        <taxon>Poales</taxon>
        <taxon>Poaceae</taxon>
        <taxon>BOP clade</taxon>
        <taxon>Pooideae</taxon>
        <taxon>Triticodae</taxon>
        <taxon>Triticeae</taxon>
        <taxon>Triticinae</taxon>
        <taxon>Triticum</taxon>
    </lineage>
</organism>
<evidence type="ECO:0000256" key="2">
    <source>
        <dbReference type="SAM" id="MobiDB-lite"/>
    </source>
</evidence>
<dbReference type="Gramene" id="TraesNOR7D03G04382650.1">
    <property type="protein sequence ID" value="TraesNOR7D03G04382650.1.CDS1"/>
    <property type="gene ID" value="TraesNOR7D03G04382650"/>
</dbReference>
<dbReference type="Gramene" id="TraesLAC5B03G02858660.1">
    <property type="protein sequence ID" value="TraesLAC5B03G02858660.1.CDS1"/>
    <property type="gene ID" value="TraesLAC5B03G02858660"/>
</dbReference>
<keyword evidence="1" id="KW-0479">Metal-binding</keyword>
<reference evidence="4" key="2">
    <citation type="submission" date="2018-10" db="UniProtKB">
        <authorList>
            <consortium name="EnsemblPlants"/>
        </authorList>
    </citation>
    <scope>IDENTIFICATION</scope>
</reference>
<dbReference type="SUPFAM" id="SSF57756">
    <property type="entry name" value="Retrovirus zinc finger-like domains"/>
    <property type="match status" value="1"/>
</dbReference>
<dbReference type="PROSITE" id="PS50158">
    <property type="entry name" value="ZF_CCHC"/>
    <property type="match status" value="1"/>
</dbReference>
<feature type="domain" description="CCHC-type" evidence="3">
    <location>
        <begin position="267"/>
        <end position="283"/>
    </location>
</feature>
<dbReference type="Gramene" id="TraesNOR1A03G00094350.1">
    <property type="protein sequence ID" value="TraesNOR1A03G00094350.1.CDS1"/>
    <property type="gene ID" value="TraesNOR1A03G00094350"/>
</dbReference>
<dbReference type="PaxDb" id="4565-Traes_2BL_6E37FC9F0.1"/>
<reference evidence="4" key="1">
    <citation type="submission" date="2018-08" db="EMBL/GenBank/DDBJ databases">
        <authorList>
            <person name="Rossello M."/>
        </authorList>
    </citation>
    <scope>NUCLEOTIDE SEQUENCE [LARGE SCALE GENOMIC DNA]</scope>
    <source>
        <strain evidence="4">cv. Chinese Spring</strain>
    </source>
</reference>
<dbReference type="AlphaFoldDB" id="A0A3B6DMB3"/>
<dbReference type="Gramene" id="TraesMAC6A03G03266070.1">
    <property type="protein sequence ID" value="TraesMAC6A03G03266070.1.CDS1"/>
    <property type="gene ID" value="TraesMAC6A03G03266070"/>
</dbReference>
<dbReference type="Gramene" id="TraesLDM3D03G01793840.1">
    <property type="protein sequence ID" value="TraesLDM3D03G01793840.1.CDS1"/>
    <property type="gene ID" value="TraesLDM3D03G01793840"/>
</dbReference>
<dbReference type="Gramene" id="TraesNOR1B03G00332230.1">
    <property type="protein sequence ID" value="TraesNOR1B03G00332230.1.CDS1"/>
    <property type="gene ID" value="TraesNOR1B03G00332230"/>
</dbReference>
<dbReference type="Gramene" id="TraesJUL5B03G02926280.1">
    <property type="protein sequence ID" value="TraesJUL5B03G02926280.1.CDS1"/>
    <property type="gene ID" value="TraesJUL5B03G02926280"/>
</dbReference>
<sequence length="618" mass="63989">MLPPPPPSLPVGFKPVDVPPPSLSSSRSDPDRDLLLPPPQTTTLDLPTQLRAVPMAVLVMPPCELVAPTSPKLPMPAATGNCPAPAPATATPTPPMPAAAGGCPAPSTTAAAVDILVPVAAPSLLQPAAPGSSRPSPPSSLPSEPAPVVPPASTFAAAALAAAALACRRSDPAIGGQKARSQEGLDTFASPPAGRPCLPGGQPPALVAPGWGDWRGCFHRDEAADVLEREQGGWQTVSKGRCSPPPAAFGRPSINVRRSPPTWLRDRCFRCLRRGHRAYSCRDPIRCTDCLRSGHIARFCRAKKPVHQASPLQCHAPSAASTGDVSMIDVQIPSISAEHVGLVEETKMLRTELHDCLARAGSVLGRAEAALAKLEVVPNVSSLPELQIGVVPDVSLLPEIQVVSVDGEGGMYGDLSPRATVCQLPLPVMPIPSGSELIVEVVTPVLRIMSELQKLCGEPTLPISMVLPEEIGSLGGDLAMPTATSSFSLEPSQPLAFVDLGGLAAAAALSPEVVGPVASVGAEFDEVGALTPVSKAPKPVQSLIFDRDAMLARIDEVVFAKKLGRLLTSLDAACPGSAKTIACLLAEEVSTGKIKKVKKAIRNIGKKTDVIRKASATA</sequence>
<dbReference type="Gramene" id="TraesLDM5B03G02907470.1">
    <property type="protein sequence ID" value="TraesLDM5B03G02907470.1.CDS1"/>
    <property type="gene ID" value="TraesLDM5B03G02907470"/>
</dbReference>
<dbReference type="Gramene" id="TraesNOR5B03G02931970.1">
    <property type="protein sequence ID" value="TraesNOR5B03G02931970.1.CDS1"/>
    <property type="gene ID" value="TraesNOR5B03G02931970"/>
</dbReference>
<dbReference type="Gramene" id="TraesMAC1A03G00045230.1">
    <property type="protein sequence ID" value="TraesMAC1A03G00045230.1.CDS1"/>
    <property type="gene ID" value="TraesMAC1A03G00045230"/>
</dbReference>
<feature type="region of interest" description="Disordered" evidence="2">
    <location>
        <begin position="1"/>
        <end position="43"/>
    </location>
</feature>
<dbReference type="Gramene" id="TraesNOR7A03G03888680.1">
    <property type="protein sequence ID" value="TraesNOR7A03G03888680.1.CDS1"/>
    <property type="gene ID" value="TraesNOR7A03G03888680"/>
</dbReference>
<accession>A0A3B6DMB3</accession>
<dbReference type="Gramene" id="TraesSTA1A03G00043970.1">
    <property type="protein sequence ID" value="TraesSTA1A03G00043970.1.CDS1"/>
    <property type="gene ID" value="TraesSTA1A03G00043970"/>
</dbReference>
<feature type="compositionally biased region" description="Pro residues" evidence="2">
    <location>
        <begin position="135"/>
        <end position="148"/>
    </location>
</feature>
<dbReference type="Gramene" id="TraesLAC7D03G04407060.1">
    <property type="protein sequence ID" value="TraesLAC7D03G04407060.1.CDS1"/>
    <property type="gene ID" value="TraesLAC7D03G04407060"/>
</dbReference>
<keyword evidence="5" id="KW-1185">Reference proteome</keyword>
<dbReference type="Gramene" id="TraesMAC5B03G02904430.1">
    <property type="protein sequence ID" value="TraesMAC5B03G02904430.1.CDS1"/>
    <property type="gene ID" value="TraesMAC5B03G02904430"/>
</dbReference>
<dbReference type="Gramene" id="TraesLAC1A03G00046300.1">
    <property type="protein sequence ID" value="TraesLAC1A03G00046300.1.CDS1"/>
    <property type="gene ID" value="TraesLAC1A03G00046300"/>
</dbReference>
<feature type="region of interest" description="Disordered" evidence="2">
    <location>
        <begin position="234"/>
        <end position="254"/>
    </location>
</feature>
<keyword evidence="1" id="KW-0863">Zinc-finger</keyword>
<dbReference type="Gramene" id="TraesSYM7B03G04115630.1">
    <property type="protein sequence ID" value="TraesSYM7B03G04115630.1.CDS1"/>
    <property type="gene ID" value="TraesSYM7B03G04115630"/>
</dbReference>
<evidence type="ECO:0000313" key="5">
    <source>
        <dbReference type="Proteomes" id="UP000019116"/>
    </source>
</evidence>
<protein>
    <recommendedName>
        <fullName evidence="3">CCHC-type domain-containing protein</fullName>
    </recommendedName>
</protein>
<dbReference type="EnsemblPlants" id="TraesCS2D02G533300.1">
    <property type="protein sequence ID" value="TraesCS2D02G533300.1.cds1"/>
    <property type="gene ID" value="TraesCS2D02G533300"/>
</dbReference>
<dbReference type="Gramene" id="TraesARI7B03G04225590.1">
    <property type="protein sequence ID" value="TraesARI7B03G04225590.1.CDS1"/>
    <property type="gene ID" value="TraesARI7B03G04225590"/>
</dbReference>
<dbReference type="Proteomes" id="UP000019116">
    <property type="component" value="Chromosome 2D"/>
</dbReference>
<dbReference type="Gramene" id="TraesNOR3A03G01381580.1">
    <property type="protein sequence ID" value="TraesNOR3A03G01381580.1.CDS1"/>
    <property type="gene ID" value="TraesNOR3A03G01381580"/>
</dbReference>
<dbReference type="Gramene" id="TraesSYM3D03G01875200.1">
    <property type="protein sequence ID" value="TraesSYM3D03G01875200.1.CDS1"/>
    <property type="gene ID" value="TraesSYM3D03G01875200"/>
</dbReference>
<dbReference type="GO" id="GO:0003676">
    <property type="term" value="F:nucleic acid binding"/>
    <property type="evidence" value="ECO:0007669"/>
    <property type="project" value="InterPro"/>
</dbReference>
<dbReference type="Gramene" id="TraesLAC1B03G00322500.1">
    <property type="protein sequence ID" value="TraesLAC1B03G00322500.1.CDS1"/>
    <property type="gene ID" value="TraesLAC1B03G00322500"/>
</dbReference>
<dbReference type="InterPro" id="IPR001878">
    <property type="entry name" value="Znf_CCHC"/>
</dbReference>
<dbReference type="Gene3D" id="4.10.60.10">
    <property type="entry name" value="Zinc finger, CCHC-type"/>
    <property type="match status" value="1"/>
</dbReference>
<proteinExistence type="predicted"/>
<keyword evidence="1" id="KW-0862">Zinc</keyword>
<dbReference type="Gramene" id="TraesNOR3D03G01860180.1">
    <property type="protein sequence ID" value="TraesNOR3D03G01860180.1.CDS1"/>
    <property type="gene ID" value="TraesNOR3D03G01860180"/>
</dbReference>
<dbReference type="Gramene" id="TraesNOR6D03G03687750.1">
    <property type="protein sequence ID" value="TraesNOR6D03G03687750.1.CDS1"/>
    <property type="gene ID" value="TraesNOR6D03G03687750"/>
</dbReference>